<feature type="binding site" evidence="4">
    <location>
        <position position="172"/>
    </location>
    <ligand>
        <name>Mg(2+)</name>
        <dbReference type="ChEBI" id="CHEBI:18420"/>
    </ligand>
</feature>
<keyword evidence="1 4" id="KW-0489">Methyltransferase</keyword>
<evidence type="ECO:0000313" key="7">
    <source>
        <dbReference type="Proteomes" id="UP000092605"/>
    </source>
</evidence>
<dbReference type="EC" id="2.1.1.-" evidence="4"/>
<comment type="similarity">
    <text evidence="4">Belongs to the class I-like SAM-binding methyltransferase superfamily. Cation-dependent O-methyltransferase family.</text>
</comment>
<dbReference type="PROSITE" id="PS51682">
    <property type="entry name" value="SAM_OMT_I"/>
    <property type="match status" value="1"/>
</dbReference>
<reference evidence="6 8" key="2">
    <citation type="submission" date="2016-11" db="EMBL/GenBank/DDBJ databases">
        <authorList>
            <person name="Varghese N."/>
            <person name="Submissions S."/>
        </authorList>
    </citation>
    <scope>NUCLEOTIDE SEQUENCE [LARGE SCALE GENOMIC DNA]</scope>
    <source>
        <strain evidence="6 8">DSM 7308</strain>
    </source>
</reference>
<evidence type="ECO:0000256" key="1">
    <source>
        <dbReference type="ARBA" id="ARBA00022603"/>
    </source>
</evidence>
<comment type="caution">
    <text evidence="5">The sequence shown here is derived from an EMBL/GenBank/DDBJ whole genome shotgun (WGS) entry which is preliminary data.</text>
</comment>
<dbReference type="Gene3D" id="3.40.50.150">
    <property type="entry name" value="Vaccinia Virus protein VP39"/>
    <property type="match status" value="1"/>
</dbReference>
<dbReference type="EMBL" id="LSFY01000001">
    <property type="protein sequence ID" value="KXZ39666.1"/>
    <property type="molecule type" value="Genomic_DNA"/>
</dbReference>
<evidence type="ECO:0000313" key="6">
    <source>
        <dbReference type="EMBL" id="SHK65389.1"/>
    </source>
</evidence>
<dbReference type="InterPro" id="IPR002935">
    <property type="entry name" value="SAM_O-MeTrfase"/>
</dbReference>
<dbReference type="GO" id="GO:0016300">
    <property type="term" value="F:tRNA (uridine) methyltransferase activity"/>
    <property type="evidence" value="ECO:0007669"/>
    <property type="project" value="UniProtKB-UniRule"/>
</dbReference>
<keyword evidence="4" id="KW-0460">Magnesium</keyword>
<dbReference type="PATRIC" id="fig|1121328.3.peg.746"/>
<dbReference type="InterPro" id="IPR029063">
    <property type="entry name" value="SAM-dependent_MTases_sf"/>
</dbReference>
<keyword evidence="3 4" id="KW-0949">S-adenosyl-L-methionine</keyword>
<dbReference type="SUPFAM" id="SSF53335">
    <property type="entry name" value="S-adenosyl-L-methionine-dependent methyltransferases"/>
    <property type="match status" value="1"/>
</dbReference>
<keyword evidence="2 4" id="KW-0808">Transferase</keyword>
<gene>
    <name evidence="4" type="primary">trmR</name>
    <name evidence="5" type="ORF">JWYL7_0741</name>
    <name evidence="6" type="ORF">SAMN05661008_00657</name>
</gene>
<dbReference type="STRING" id="1121328.JWYL7_0741"/>
<comment type="subunit">
    <text evidence="4">Homodimer.</text>
</comment>
<dbReference type="Pfam" id="PF01596">
    <property type="entry name" value="Methyltransf_3"/>
    <property type="match status" value="1"/>
</dbReference>
<evidence type="ECO:0000256" key="3">
    <source>
        <dbReference type="ARBA" id="ARBA00022691"/>
    </source>
</evidence>
<dbReference type="PANTHER" id="PTHR10509:SF14">
    <property type="entry name" value="CAFFEOYL-COA O-METHYLTRANSFERASE 3-RELATED"/>
    <property type="match status" value="1"/>
</dbReference>
<feature type="binding site" evidence="4">
    <location>
        <begin position="128"/>
        <end position="129"/>
    </location>
    <ligand>
        <name>S-adenosyl-L-methionine</name>
        <dbReference type="ChEBI" id="CHEBI:59789"/>
    </ligand>
</feature>
<keyword evidence="4" id="KW-0479">Metal-binding</keyword>
<evidence type="ECO:0000256" key="4">
    <source>
        <dbReference type="HAMAP-Rule" id="MF_02217"/>
    </source>
</evidence>
<dbReference type="InterPro" id="IPR043675">
    <property type="entry name" value="TrmR_methyltr"/>
</dbReference>
<organism evidence="5 7">
    <name type="scientific">Alkalithermobacter thermoalcaliphilus JW-YL-7 = DSM 7308</name>
    <dbReference type="NCBI Taxonomy" id="1121328"/>
    <lineage>
        <taxon>Bacteria</taxon>
        <taxon>Bacillati</taxon>
        <taxon>Bacillota</taxon>
        <taxon>Clostridia</taxon>
        <taxon>Peptostreptococcales</taxon>
        <taxon>Tepidibacteraceae</taxon>
        <taxon>Alkalithermobacter</taxon>
    </lineage>
</organism>
<feature type="binding site" evidence="4">
    <location>
        <position position="146"/>
    </location>
    <ligand>
        <name>S-adenosyl-L-methionine</name>
        <dbReference type="ChEBI" id="CHEBI:59789"/>
    </ligand>
</feature>
<dbReference type="HAMAP" id="MF_02217">
    <property type="entry name" value="TrmR_methyltr"/>
    <property type="match status" value="1"/>
</dbReference>
<keyword evidence="8" id="KW-1185">Reference proteome</keyword>
<dbReference type="AlphaFoldDB" id="A0A150FQ16"/>
<feature type="binding site" evidence="4">
    <location>
        <position position="52"/>
    </location>
    <ligand>
        <name>S-adenosyl-L-methionine</name>
        <dbReference type="ChEBI" id="CHEBI:59789"/>
    </ligand>
</feature>
<dbReference type="GO" id="GO:0008757">
    <property type="term" value="F:S-adenosylmethionine-dependent methyltransferase activity"/>
    <property type="evidence" value="ECO:0007669"/>
    <property type="project" value="TreeGrafter"/>
</dbReference>
<dbReference type="EMBL" id="FRBG01000003">
    <property type="protein sequence ID" value="SHK65389.1"/>
    <property type="molecule type" value="Genomic_DNA"/>
</dbReference>
<dbReference type="Proteomes" id="UP000323392">
    <property type="component" value="Unassembled WGS sequence"/>
</dbReference>
<dbReference type="GO" id="GO:0030488">
    <property type="term" value="P:tRNA methylation"/>
    <property type="evidence" value="ECO:0007669"/>
    <property type="project" value="UniProtKB-UniRule"/>
</dbReference>
<dbReference type="CDD" id="cd02440">
    <property type="entry name" value="AdoMet_MTases"/>
    <property type="match status" value="1"/>
</dbReference>
<comment type="function">
    <text evidence="4">Catalyzes the methylation of 5-hydroxyuridine (ho5U) to form 5-methoxyuridine (mo5U) at position 34 in tRNAs.</text>
</comment>
<dbReference type="GO" id="GO:0000287">
    <property type="term" value="F:magnesium ion binding"/>
    <property type="evidence" value="ECO:0007669"/>
    <property type="project" value="UniProtKB-UniRule"/>
</dbReference>
<reference evidence="5 7" key="1">
    <citation type="submission" date="2016-02" db="EMBL/GenBank/DDBJ databases">
        <title>Draft genome sequence for Clostridium paradoxum JW-YL-7.</title>
        <authorList>
            <person name="Utturkar S.M."/>
            <person name="Lancaster A."/>
            <person name="Poole F.L."/>
            <person name="Adams M.W."/>
            <person name="Brown S.D."/>
        </authorList>
    </citation>
    <scope>NUCLEOTIDE SEQUENCE [LARGE SCALE GENOMIC DNA]</scope>
    <source>
        <strain evidence="5 7">JW-YL-7</strain>
    </source>
</reference>
<accession>A0A150FQ16</accession>
<name>A0A150FQ16_CLOPD</name>
<feature type="binding site" evidence="4">
    <location>
        <position position="173"/>
    </location>
    <ligand>
        <name>Mg(2+)</name>
        <dbReference type="ChEBI" id="CHEBI:18420"/>
    </ligand>
</feature>
<evidence type="ECO:0000313" key="8">
    <source>
        <dbReference type="Proteomes" id="UP000323392"/>
    </source>
</evidence>
<protein>
    <recommendedName>
        <fullName evidence="4">tRNA 5-hydroxyuridine methyltransferase</fullName>
        <ecNumber evidence="4">2.1.1.-</ecNumber>
    </recommendedName>
    <alternativeName>
        <fullName evidence="4">ho5U methyltransferase</fullName>
    </alternativeName>
</protein>
<feature type="binding site" evidence="4">
    <location>
        <position position="100"/>
    </location>
    <ligand>
        <name>S-adenosyl-L-methionine</name>
        <dbReference type="ChEBI" id="CHEBI:59789"/>
    </ligand>
</feature>
<evidence type="ECO:0000313" key="5">
    <source>
        <dbReference type="EMBL" id="KXZ39666.1"/>
    </source>
</evidence>
<dbReference type="Proteomes" id="UP000092605">
    <property type="component" value="Unassembled WGS sequence"/>
</dbReference>
<feature type="binding site" evidence="4">
    <location>
        <position position="146"/>
    </location>
    <ligand>
        <name>Mg(2+)</name>
        <dbReference type="ChEBI" id="CHEBI:18420"/>
    </ligand>
</feature>
<proteinExistence type="inferred from homology"/>
<dbReference type="PANTHER" id="PTHR10509">
    <property type="entry name" value="O-METHYLTRANSFERASE-RELATED"/>
    <property type="match status" value="1"/>
</dbReference>
<feature type="binding site" evidence="4">
    <location>
        <position position="82"/>
    </location>
    <ligand>
        <name>S-adenosyl-L-methionine</name>
        <dbReference type="ChEBI" id="CHEBI:59789"/>
    </ligand>
</feature>
<sequence>MGYATYLFVRKDGFVNNIVNELVEKYIKQTVNTGFDLSCMEKYAKEHNVPIIQKEVASFLKVLLKIHKPKRILEVGTAIGYSSILFALSLDKECQIITVERNEEMIKKATENIKKFGLQDNITIIDGDAKEKLKEIDGNFDMIFLDAAKGQYKIFFDIVIDKLDVGGLLISDNVLYKGMIASDEFLIKRKKTIAKRMREYLDYICNCNYLDTSLVPIGDGIALSYKKEKR</sequence>
<dbReference type="GO" id="GO:0008171">
    <property type="term" value="F:O-methyltransferase activity"/>
    <property type="evidence" value="ECO:0007669"/>
    <property type="project" value="InterPro"/>
</dbReference>
<keyword evidence="4" id="KW-0819">tRNA processing</keyword>
<dbReference type="InterPro" id="IPR050362">
    <property type="entry name" value="Cation-dep_OMT"/>
</dbReference>
<comment type="catalytic activity">
    <reaction evidence="4">
        <text>5-hydroxyuridine(34) in tRNA + S-adenosyl-L-methionine = 5-methoxyuridine(34) in tRNA + S-adenosyl-L-homocysteine + H(+)</text>
        <dbReference type="Rhea" id="RHEA:60524"/>
        <dbReference type="Rhea" id="RHEA-COMP:13381"/>
        <dbReference type="Rhea" id="RHEA-COMP:15591"/>
        <dbReference type="ChEBI" id="CHEBI:15378"/>
        <dbReference type="ChEBI" id="CHEBI:57856"/>
        <dbReference type="ChEBI" id="CHEBI:59789"/>
        <dbReference type="ChEBI" id="CHEBI:136877"/>
        <dbReference type="ChEBI" id="CHEBI:143860"/>
    </reaction>
</comment>
<evidence type="ECO:0000256" key="2">
    <source>
        <dbReference type="ARBA" id="ARBA00022679"/>
    </source>
</evidence>